<gene>
    <name evidence="2" type="ORF">QO034_00155</name>
</gene>
<reference evidence="2 3" key="1">
    <citation type="submission" date="2023-05" db="EMBL/GenBank/DDBJ databases">
        <title>Sedimentitalea sp. nov. JM2-8.</title>
        <authorList>
            <person name="Huang J."/>
        </authorList>
    </citation>
    <scope>NUCLEOTIDE SEQUENCE [LARGE SCALE GENOMIC DNA]</scope>
    <source>
        <strain evidence="2 3">JM2-8</strain>
    </source>
</reference>
<organism evidence="2 3">
    <name type="scientific">Sedimentitalea xiamensis</name>
    <dbReference type="NCBI Taxonomy" id="3050037"/>
    <lineage>
        <taxon>Bacteria</taxon>
        <taxon>Pseudomonadati</taxon>
        <taxon>Pseudomonadota</taxon>
        <taxon>Alphaproteobacteria</taxon>
        <taxon>Rhodobacterales</taxon>
        <taxon>Paracoccaceae</taxon>
        <taxon>Sedimentitalea</taxon>
    </lineage>
</organism>
<feature type="transmembrane region" description="Helical" evidence="1">
    <location>
        <begin position="242"/>
        <end position="262"/>
    </location>
</feature>
<feature type="transmembrane region" description="Helical" evidence="1">
    <location>
        <begin position="207"/>
        <end position="230"/>
    </location>
</feature>
<protein>
    <recommendedName>
        <fullName evidence="4">DUF4239 domain-containing protein</fullName>
    </recommendedName>
</protein>
<dbReference type="Proteomes" id="UP001227126">
    <property type="component" value="Unassembled WGS sequence"/>
</dbReference>
<feature type="transmembrane region" description="Helical" evidence="1">
    <location>
        <begin position="21"/>
        <end position="42"/>
    </location>
</feature>
<proteinExistence type="predicted"/>
<accession>A0ABT7F8T6</accession>
<keyword evidence="1" id="KW-1133">Transmembrane helix</keyword>
<keyword evidence="3" id="KW-1185">Reference proteome</keyword>
<sequence>MNVVTRGISTIERLIGTLISSAYLFFLYAVTLWLVVGSLSAIQVRDSYSDRQLPFTFGPEDTATAQDYLFKAKTRISDALYFGEFSDRERRMWVLIDSITSAFPEVIGPNQEFGLSDFVSSFRFRELENACGTTEAKRECSDVRQLRQEFSEFERMKQSGDIPTEAESEAAALKELESLRRFTEFVELNYFFENLNYTVFLNAPREVLVMILTMVMGVLGSVVTMTWSFVRQDTGYSLRRMLLLPFVGGMSAFVILVFLKAGQLTLTAGESNDPLSPFVLSFVGIVSGLLSERAYARMSEVGSNFFAVNEDVPRWGIRLESVLAAQDMQYQDVARYLQTDAVKAKDIIDGNAPATLAEQRLIAACLRADPREIFTDQPPRAGLAGDHPATPG</sequence>
<name>A0ABT7F8T6_9RHOB</name>
<dbReference type="RefSeq" id="WP_284483465.1">
    <property type="nucleotide sequence ID" value="NZ_JASNJE010000001.1"/>
</dbReference>
<evidence type="ECO:0000313" key="2">
    <source>
        <dbReference type="EMBL" id="MDK3071506.1"/>
    </source>
</evidence>
<keyword evidence="1" id="KW-0812">Transmembrane</keyword>
<keyword evidence="1" id="KW-0472">Membrane</keyword>
<dbReference type="EMBL" id="JASNJE010000001">
    <property type="protein sequence ID" value="MDK3071506.1"/>
    <property type="molecule type" value="Genomic_DNA"/>
</dbReference>
<feature type="transmembrane region" description="Helical" evidence="1">
    <location>
        <begin position="274"/>
        <end position="291"/>
    </location>
</feature>
<evidence type="ECO:0000313" key="3">
    <source>
        <dbReference type="Proteomes" id="UP001227126"/>
    </source>
</evidence>
<evidence type="ECO:0000256" key="1">
    <source>
        <dbReference type="SAM" id="Phobius"/>
    </source>
</evidence>
<comment type="caution">
    <text evidence="2">The sequence shown here is derived from an EMBL/GenBank/DDBJ whole genome shotgun (WGS) entry which is preliminary data.</text>
</comment>
<evidence type="ECO:0008006" key="4">
    <source>
        <dbReference type="Google" id="ProtNLM"/>
    </source>
</evidence>